<dbReference type="PANTHER" id="PTHR47521:SF7">
    <property type="entry name" value="SERPENTINE RECEPTOR CLASS EPSILON-6"/>
    <property type="match status" value="1"/>
</dbReference>
<sequence>MLIVTAWIELAFSLSATPIVLVYLYALITSALNYGIKILLTFNGLGLLFLTTSHVAFAVCRLVLSRELGEDAVANLPLLLHQIAYNCCNVSQLLITLERMMIGRHPRLYVNKRVSPQIVIVVCVFFQVFIGLPCTLLVQDGPTINGQKLYTASVLKQKISVFISASITSASLLSSQRYNRIFFKATLSTRHQVKEVISLTRVLIPVCCSSVLLKLIVSTLAFFSYGNLHDLDLLFTAIRFFCTASAVIEPLLLLCRHRLLQKRLRRLFGLVESIVHPAVMAQDPVTVADVYFNAFNSDLNRAIVR</sequence>
<protein>
    <submittedName>
        <fullName evidence="1">Uncharacterized protein</fullName>
    </submittedName>
</protein>
<dbReference type="Proteomes" id="UP000005239">
    <property type="component" value="Unassembled WGS sequence"/>
</dbReference>
<dbReference type="InterPro" id="IPR052860">
    <property type="entry name" value="NRL-GPCR1"/>
</dbReference>
<reference evidence="1" key="2">
    <citation type="submission" date="2022-06" db="UniProtKB">
        <authorList>
            <consortium name="EnsemblMetazoa"/>
        </authorList>
    </citation>
    <scope>IDENTIFICATION</scope>
    <source>
        <strain evidence="1">PS312</strain>
    </source>
</reference>
<proteinExistence type="predicted"/>
<evidence type="ECO:0000313" key="2">
    <source>
        <dbReference type="Proteomes" id="UP000005239"/>
    </source>
</evidence>
<dbReference type="EnsemblMetazoa" id="PPA41770.1">
    <property type="protein sequence ID" value="PPA41770.1"/>
    <property type="gene ID" value="WBGene00280139"/>
</dbReference>
<reference evidence="2" key="1">
    <citation type="journal article" date="2008" name="Nat. Genet.">
        <title>The Pristionchus pacificus genome provides a unique perspective on nematode lifestyle and parasitism.</title>
        <authorList>
            <person name="Dieterich C."/>
            <person name="Clifton S.W."/>
            <person name="Schuster L.N."/>
            <person name="Chinwalla A."/>
            <person name="Delehaunty K."/>
            <person name="Dinkelacker I."/>
            <person name="Fulton L."/>
            <person name="Fulton R."/>
            <person name="Godfrey J."/>
            <person name="Minx P."/>
            <person name="Mitreva M."/>
            <person name="Roeseler W."/>
            <person name="Tian H."/>
            <person name="Witte H."/>
            <person name="Yang S.P."/>
            <person name="Wilson R.K."/>
            <person name="Sommer R.J."/>
        </authorList>
    </citation>
    <scope>NUCLEOTIDE SEQUENCE [LARGE SCALE GENOMIC DNA]</scope>
    <source>
        <strain evidence="2">PS312</strain>
    </source>
</reference>
<name>A0A2A6CMK3_PRIPA</name>
<dbReference type="AlphaFoldDB" id="A0A2A6CMK3"/>
<organism evidence="1 2">
    <name type="scientific">Pristionchus pacificus</name>
    <name type="common">Parasitic nematode worm</name>
    <dbReference type="NCBI Taxonomy" id="54126"/>
    <lineage>
        <taxon>Eukaryota</taxon>
        <taxon>Metazoa</taxon>
        <taxon>Ecdysozoa</taxon>
        <taxon>Nematoda</taxon>
        <taxon>Chromadorea</taxon>
        <taxon>Rhabditida</taxon>
        <taxon>Rhabditina</taxon>
        <taxon>Diplogasteromorpha</taxon>
        <taxon>Diplogasteroidea</taxon>
        <taxon>Neodiplogasteridae</taxon>
        <taxon>Pristionchus</taxon>
    </lineage>
</organism>
<accession>A0A8R1UZ41</accession>
<gene>
    <name evidence="1" type="primary">WBGene00280139</name>
</gene>
<evidence type="ECO:0000313" key="1">
    <source>
        <dbReference type="EnsemblMetazoa" id="PPA41770.1"/>
    </source>
</evidence>
<dbReference type="PANTHER" id="PTHR47521">
    <property type="entry name" value="SERPENTINE RECEPTOR, CLASS E (EPSILON)-RELATED"/>
    <property type="match status" value="1"/>
</dbReference>
<keyword evidence="2" id="KW-1185">Reference proteome</keyword>
<accession>A0A2A6CMK3</accession>